<protein>
    <submittedName>
        <fullName evidence="1">Uncharacterized protein</fullName>
    </submittedName>
</protein>
<name>A0ABX4CX00_9FLAO</name>
<dbReference type="RefSeq" id="WP_089057231.1">
    <property type="nucleotide sequence ID" value="NZ_MUHD01000012.1"/>
</dbReference>
<proteinExistence type="predicted"/>
<dbReference type="EMBL" id="MUHD01000012">
    <property type="protein sequence ID" value="OXB09374.1"/>
    <property type="molecule type" value="Genomic_DNA"/>
</dbReference>
<evidence type="ECO:0000313" key="1">
    <source>
        <dbReference type="EMBL" id="OXB09374.1"/>
    </source>
</evidence>
<accession>A0ABX4CX00</accession>
<sequence length="237" mass="27399">MSIPELNLSLGLTDNKGSVFYAGDGEGEVVVRTDSALKKHIISIVISEKQIGTINLKTNLGESKVPAEIEIPTYQMIVTDDKTEEKEIYKVTRDTYFFKEEKTKKGLWSFLGLKFLETKNFLFENIAFEPLREAVETYDVSKYRKLSHDELTYTFQKEEQHIQVFAGDINHLKMQKGTSYFVIVDENKGQRFIGDILYREKFLKLTPKVKLHIIKRKTVSKAVETNKQGQTEKLIYI</sequence>
<dbReference type="Proteomes" id="UP000198381">
    <property type="component" value="Unassembled WGS sequence"/>
</dbReference>
<evidence type="ECO:0000313" key="2">
    <source>
        <dbReference type="Proteomes" id="UP000198381"/>
    </source>
</evidence>
<keyword evidence="2" id="KW-1185">Reference proteome</keyword>
<comment type="caution">
    <text evidence="1">The sequence shown here is derived from an EMBL/GenBank/DDBJ whole genome shotgun (WGS) entry which is preliminary data.</text>
</comment>
<organism evidence="1 2">
    <name type="scientific">Flavobacterium plurextorum</name>
    <dbReference type="NCBI Taxonomy" id="1114867"/>
    <lineage>
        <taxon>Bacteria</taxon>
        <taxon>Pseudomonadati</taxon>
        <taxon>Bacteroidota</taxon>
        <taxon>Flavobacteriia</taxon>
        <taxon>Flavobacteriales</taxon>
        <taxon>Flavobacteriaceae</taxon>
        <taxon>Flavobacterium</taxon>
    </lineage>
</organism>
<gene>
    <name evidence="1" type="ORF">B0A81_06280</name>
</gene>
<reference evidence="1 2" key="1">
    <citation type="submission" date="2016-11" db="EMBL/GenBank/DDBJ databases">
        <title>Whole genomes of Flavobacteriaceae.</title>
        <authorList>
            <person name="Stine C."/>
            <person name="Li C."/>
            <person name="Tadesse D."/>
        </authorList>
    </citation>
    <scope>NUCLEOTIDE SEQUENCE [LARGE SCALE GENOMIC DNA]</scope>
    <source>
        <strain evidence="1 2">CCUG 60112</strain>
    </source>
</reference>